<dbReference type="EMBL" id="JBHMBW010000076">
    <property type="protein sequence ID" value="MFB9629963.1"/>
    <property type="molecule type" value="Genomic_DNA"/>
</dbReference>
<dbReference type="Proteomes" id="UP001589532">
    <property type="component" value="Unassembled WGS sequence"/>
</dbReference>
<reference evidence="2 3" key="1">
    <citation type="submission" date="2024-09" db="EMBL/GenBank/DDBJ databases">
        <authorList>
            <person name="Sun Q."/>
            <person name="Mori K."/>
        </authorList>
    </citation>
    <scope>NUCLEOTIDE SEQUENCE [LARGE SCALE GENOMIC DNA]</scope>
    <source>
        <strain evidence="2 3">JCM 3143</strain>
    </source>
</reference>
<comment type="caution">
    <text evidence="2">The sequence shown here is derived from an EMBL/GenBank/DDBJ whole genome shotgun (WGS) entry which is preliminary data.</text>
</comment>
<organism evidence="2 3">
    <name type="scientific">Nonomuraea helvata</name>
    <dbReference type="NCBI Taxonomy" id="37484"/>
    <lineage>
        <taxon>Bacteria</taxon>
        <taxon>Bacillati</taxon>
        <taxon>Actinomycetota</taxon>
        <taxon>Actinomycetes</taxon>
        <taxon>Streptosporangiales</taxon>
        <taxon>Streptosporangiaceae</taxon>
        <taxon>Nonomuraea</taxon>
    </lineage>
</organism>
<feature type="domain" description="Peptidase S33 tripeptidyl aminopeptidase-like C-terminal" evidence="1">
    <location>
        <begin position="17"/>
        <end position="70"/>
    </location>
</feature>
<dbReference type="GO" id="GO:0016787">
    <property type="term" value="F:hydrolase activity"/>
    <property type="evidence" value="ECO:0007669"/>
    <property type="project" value="UniProtKB-KW"/>
</dbReference>
<evidence type="ECO:0000313" key="2">
    <source>
        <dbReference type="EMBL" id="MFB9629963.1"/>
    </source>
</evidence>
<keyword evidence="2" id="KW-0378">Hydrolase</keyword>
<dbReference type="InterPro" id="IPR013595">
    <property type="entry name" value="Pept_S33_TAP-like_C"/>
</dbReference>
<gene>
    <name evidence="2" type="ORF">ACFFSA_43415</name>
</gene>
<accession>A0ABV5SFU9</accession>
<evidence type="ECO:0000259" key="1">
    <source>
        <dbReference type="Pfam" id="PF08386"/>
    </source>
</evidence>
<protein>
    <submittedName>
        <fullName evidence="2">Alpha/beta hydrolase</fullName>
    </submittedName>
</protein>
<evidence type="ECO:0000313" key="3">
    <source>
        <dbReference type="Proteomes" id="UP001589532"/>
    </source>
</evidence>
<keyword evidence="3" id="KW-1185">Reference proteome</keyword>
<proteinExistence type="predicted"/>
<name>A0ABV5SFU9_9ACTN</name>
<sequence>MATTAFLPLAGHASTEFWDMTTGCLGRPIPPTNPQRPLDVGGVPPVLVVGNTHGPATLLRWARSLASHIRGPCATGRIDDYLVSGALPPAGTVCR</sequence>
<dbReference type="Pfam" id="PF08386">
    <property type="entry name" value="Abhydrolase_4"/>
    <property type="match status" value="1"/>
</dbReference>
<dbReference type="RefSeq" id="WP_344987346.1">
    <property type="nucleotide sequence ID" value="NZ_BAAAXV010000001.1"/>
</dbReference>